<comment type="similarity">
    <text evidence="1">Belongs to the bacterial sugar transferase family.</text>
</comment>
<dbReference type="Proteomes" id="UP000193200">
    <property type="component" value="Unassembled WGS sequence"/>
</dbReference>
<name>A0A1Y5TVB5_9PROT</name>
<feature type="transmembrane region" description="Helical" evidence="4">
    <location>
        <begin position="36"/>
        <end position="60"/>
    </location>
</feature>
<dbReference type="InParanoid" id="A0A1Y5TVB5"/>
<dbReference type="Pfam" id="PF02397">
    <property type="entry name" value="Bac_transf"/>
    <property type="match status" value="1"/>
</dbReference>
<evidence type="ECO:0000256" key="2">
    <source>
        <dbReference type="ARBA" id="ARBA00023169"/>
    </source>
</evidence>
<keyword evidence="4" id="KW-1133">Transmembrane helix</keyword>
<dbReference type="RefSeq" id="WP_176245091.1">
    <property type="nucleotide sequence ID" value="NZ_FWFR01000003.1"/>
</dbReference>
<dbReference type="InterPro" id="IPR003362">
    <property type="entry name" value="Bact_transf"/>
</dbReference>
<sequence>MWGSRGLAAPQRDDAHQASGSDTPVRRRITARVMDLVVSTLLLAFHLPVMGGAVLLVALFGQGQLFRRIPTTGRNGQVFDLLHLDCGADEHPPAVLGTLRRARIDELFVLVNIVRGDMALVGPVADPVHLGRHLKLTEPHYAEKLRVRPGLVGPVQLLTLRGTPLPSIQDRLTLDIGYVRSCRLSGDIRLLGETMKELSRGKRG</sequence>
<feature type="region of interest" description="Disordered" evidence="3">
    <location>
        <begin position="1"/>
        <end position="23"/>
    </location>
</feature>
<dbReference type="GO" id="GO:0000271">
    <property type="term" value="P:polysaccharide biosynthetic process"/>
    <property type="evidence" value="ECO:0007669"/>
    <property type="project" value="UniProtKB-KW"/>
</dbReference>
<proteinExistence type="inferred from homology"/>
<dbReference type="GO" id="GO:0089702">
    <property type="term" value="F:undecaprenyl-phosphate glucose phosphotransferase activity"/>
    <property type="evidence" value="ECO:0007669"/>
    <property type="project" value="UniProtKB-EC"/>
</dbReference>
<evidence type="ECO:0000256" key="1">
    <source>
        <dbReference type="ARBA" id="ARBA00006464"/>
    </source>
</evidence>
<dbReference type="PANTHER" id="PTHR30576:SF0">
    <property type="entry name" value="UNDECAPRENYL-PHOSPHATE N-ACETYLGALACTOSAMINYL 1-PHOSPHATE TRANSFERASE-RELATED"/>
    <property type="match status" value="1"/>
</dbReference>
<feature type="domain" description="Bacterial sugar transferase" evidence="5">
    <location>
        <begin position="32"/>
        <end position="197"/>
    </location>
</feature>
<keyword evidence="6" id="KW-0808">Transferase</keyword>
<keyword evidence="4" id="KW-0812">Transmembrane</keyword>
<keyword evidence="4" id="KW-0472">Membrane</keyword>
<reference evidence="6 7" key="1">
    <citation type="submission" date="2017-03" db="EMBL/GenBank/DDBJ databases">
        <authorList>
            <person name="Afonso C.L."/>
            <person name="Miller P.J."/>
            <person name="Scott M.A."/>
            <person name="Spackman E."/>
            <person name="Goraichik I."/>
            <person name="Dimitrov K.M."/>
            <person name="Suarez D.L."/>
            <person name="Swayne D.E."/>
        </authorList>
    </citation>
    <scope>NUCLEOTIDE SEQUENCE [LARGE SCALE GENOMIC DNA]</scope>
    <source>
        <strain evidence="6 7">CECT 7691</strain>
    </source>
</reference>
<dbReference type="AlphaFoldDB" id="A0A1Y5TVB5"/>
<accession>A0A1Y5TVB5</accession>
<organism evidence="6 7">
    <name type="scientific">Oceanibacterium hippocampi</name>
    <dbReference type="NCBI Taxonomy" id="745714"/>
    <lineage>
        <taxon>Bacteria</taxon>
        <taxon>Pseudomonadati</taxon>
        <taxon>Pseudomonadota</taxon>
        <taxon>Alphaproteobacteria</taxon>
        <taxon>Sneathiellales</taxon>
        <taxon>Sneathiellaceae</taxon>
        <taxon>Oceanibacterium</taxon>
    </lineage>
</organism>
<keyword evidence="7" id="KW-1185">Reference proteome</keyword>
<keyword evidence="2" id="KW-0270">Exopolysaccharide synthesis</keyword>
<evidence type="ECO:0000259" key="5">
    <source>
        <dbReference type="Pfam" id="PF02397"/>
    </source>
</evidence>
<dbReference type="PANTHER" id="PTHR30576">
    <property type="entry name" value="COLANIC BIOSYNTHESIS UDP-GLUCOSE LIPID CARRIER TRANSFERASE"/>
    <property type="match status" value="1"/>
</dbReference>
<dbReference type="EC" id="2.7.8.31" evidence="6"/>
<evidence type="ECO:0000313" key="7">
    <source>
        <dbReference type="Proteomes" id="UP000193200"/>
    </source>
</evidence>
<evidence type="ECO:0000256" key="4">
    <source>
        <dbReference type="SAM" id="Phobius"/>
    </source>
</evidence>
<protein>
    <submittedName>
        <fullName evidence="6">UDP-glucose:undecaprenyl-phosphate glucose-1-phosphate transferase</fullName>
        <ecNumber evidence="6">2.7.8.31</ecNumber>
    </submittedName>
</protein>
<evidence type="ECO:0000256" key="3">
    <source>
        <dbReference type="SAM" id="MobiDB-lite"/>
    </source>
</evidence>
<dbReference type="EMBL" id="FWFR01000003">
    <property type="protein sequence ID" value="SLN68997.1"/>
    <property type="molecule type" value="Genomic_DNA"/>
</dbReference>
<gene>
    <name evidence="6" type="primary">pssY</name>
    <name evidence="6" type="ORF">OCH7691_03145</name>
</gene>
<evidence type="ECO:0000313" key="6">
    <source>
        <dbReference type="EMBL" id="SLN68997.1"/>
    </source>
</evidence>